<name>W1PWN5_AMBTC</name>
<organism evidence="1 2">
    <name type="scientific">Amborella trichopoda</name>
    <dbReference type="NCBI Taxonomy" id="13333"/>
    <lineage>
        <taxon>Eukaryota</taxon>
        <taxon>Viridiplantae</taxon>
        <taxon>Streptophyta</taxon>
        <taxon>Embryophyta</taxon>
        <taxon>Tracheophyta</taxon>
        <taxon>Spermatophyta</taxon>
        <taxon>Magnoliopsida</taxon>
        <taxon>Amborellales</taxon>
        <taxon>Amborellaceae</taxon>
        <taxon>Amborella</taxon>
    </lineage>
</organism>
<accession>W1PWN5</accession>
<dbReference type="InterPro" id="IPR011990">
    <property type="entry name" value="TPR-like_helical_dom_sf"/>
</dbReference>
<keyword evidence="2" id="KW-1185">Reference proteome</keyword>
<dbReference type="Gramene" id="ERN12186">
    <property type="protein sequence ID" value="ERN12186"/>
    <property type="gene ID" value="AMTR_s00034p00130400"/>
</dbReference>
<dbReference type="EMBL" id="KI392616">
    <property type="protein sequence ID" value="ERN12186.1"/>
    <property type="molecule type" value="Genomic_DNA"/>
</dbReference>
<dbReference type="GO" id="GO:1990825">
    <property type="term" value="F:sequence-specific mRNA binding"/>
    <property type="evidence" value="ECO:0000318"/>
    <property type="project" value="GO_Central"/>
</dbReference>
<dbReference type="STRING" id="13333.W1PWN5"/>
<dbReference type="HOGENOM" id="CLU_081958_2_0_1"/>
<dbReference type="PANTHER" id="PTHR47594:SF3">
    <property type="entry name" value="PROTEIN THYLAKOID ASSEMBLY 8, CHLOROPLASTIC"/>
    <property type="match status" value="1"/>
</dbReference>
<evidence type="ECO:0008006" key="3">
    <source>
        <dbReference type="Google" id="ProtNLM"/>
    </source>
</evidence>
<dbReference type="Gene3D" id="1.25.40.10">
    <property type="entry name" value="Tetratricopeptide repeat domain"/>
    <property type="match status" value="1"/>
</dbReference>
<proteinExistence type="predicted"/>
<protein>
    <recommendedName>
        <fullName evidence="3">Pentacotripeptide-repeat region of PRORP domain-containing protein</fullName>
    </recommendedName>
</protein>
<evidence type="ECO:0000313" key="2">
    <source>
        <dbReference type="Proteomes" id="UP000017836"/>
    </source>
</evidence>
<dbReference type="KEGG" id="atr:18440395"/>
<dbReference type="Proteomes" id="UP000017836">
    <property type="component" value="Unassembled WGS sequence"/>
</dbReference>
<dbReference type="AlphaFoldDB" id="W1PWN5"/>
<dbReference type="GO" id="GO:0009507">
    <property type="term" value="C:chloroplast"/>
    <property type="evidence" value="ECO:0000318"/>
    <property type="project" value="GO_Central"/>
</dbReference>
<dbReference type="OMA" id="VRIYGMM"/>
<dbReference type="PANTHER" id="PTHR47594">
    <property type="entry name" value="PPR CONTAINING PLANT-LIKE PROTEIN"/>
    <property type="match status" value="1"/>
</dbReference>
<dbReference type="OrthoDB" id="675068at2759"/>
<dbReference type="eggNOG" id="ENOG502RXN7">
    <property type="taxonomic scope" value="Eukaryota"/>
</dbReference>
<dbReference type="GO" id="GO:0000373">
    <property type="term" value="P:Group II intron splicing"/>
    <property type="evidence" value="ECO:0000318"/>
    <property type="project" value="GO_Central"/>
</dbReference>
<sequence>MAGVVAAGGGGGLFLYRRPFSSMTPLLNNAELSVLPPLSLHLSTASSAKRSTGIWCGPRDQNRGPLARGRLLSTEAMLAIQSLKRSPNLLAQTTSRLLKADLLAVLKELQRQDQCHLALQVFGVVRKEVWYKTDFGLYAEMVTALSRNGMTEEIDSLIADALQDKFETDNRGIARLVRALIGAGNAEGAVSIYEMTKGSGFLPDDFLFRVLIRGLKRLGKQAHAAKVMDDFREFSKKSVLVGYEELSMAA</sequence>
<evidence type="ECO:0000313" key="1">
    <source>
        <dbReference type="EMBL" id="ERN12186.1"/>
    </source>
</evidence>
<dbReference type="GO" id="GO:0009658">
    <property type="term" value="P:chloroplast organization"/>
    <property type="evidence" value="ECO:0007669"/>
    <property type="project" value="InterPro"/>
</dbReference>
<reference evidence="2" key="1">
    <citation type="journal article" date="2013" name="Science">
        <title>The Amborella genome and the evolution of flowering plants.</title>
        <authorList>
            <consortium name="Amborella Genome Project"/>
        </authorList>
    </citation>
    <scope>NUCLEOTIDE SEQUENCE [LARGE SCALE GENOMIC DNA]</scope>
</reference>
<dbReference type="InterPro" id="IPR044190">
    <property type="entry name" value="THA8-like"/>
</dbReference>
<gene>
    <name evidence="1" type="ORF">AMTR_s00034p00130400</name>
</gene>